<evidence type="ECO:0000256" key="1">
    <source>
        <dbReference type="ARBA" id="ARBA00004177"/>
    </source>
</evidence>
<dbReference type="AlphaFoldDB" id="A0AAN7SBE4"/>
<sequence>MNPSEEVSRSLVKWLQALVVKGTKNLEEISDGVAICQVLVQIAPEHFSTLEPKIKAESSNWRLKVSNLKKIVERIFEYYQDILSLTVLDVGKPDVVRIGETSNLFELGKLLRLVLGCAINCDRKQEYITQFMALEETVQQSIMQAIQQLEEVTGNTGRTEFSLVSMESDTRFFKLMQDLEAANYSKENLMQRCHNLEAQVRSLLEEKQVLLADYQMLSTQVRERENTESFRGPDNRRQIELLKDELFKLETSRDDFRAKTIEQEKQILILQERVSELQLAADSAARLKDEVDALTESADKVQGLEQTIISYKKKLEGYGDIKKQLKLLEDKNAEYYQQNLKYEEELKNNTVWKNQCEMYKKQAADYQQKLDEEIQRTDRASYQRNNLESKYSALLSEKDRLVKERDMLREENEELKLGKHVEKDNGANVAREFAPTEMKERLCFLEKENRTLRTAGQDVASKQALLDDALSRIEKLTEQNRNVNQKVLELETQVQEQHRGQLDDYAENAIKEYKQKITSLQEALHTKENELQASQAKYTRSLEKAREMAQTFESRPEVAESIRQNNMKDIESQMLSVAFYNLGLTRHQEALDERLAILTAGQGQSFLARQRQPTPRKPVQPFKSK</sequence>
<comment type="similarity">
    <text evidence="3">Belongs to the hook family.</text>
</comment>
<keyword evidence="7" id="KW-0254">Endocytosis</keyword>
<dbReference type="GO" id="GO:0006897">
    <property type="term" value="P:endocytosis"/>
    <property type="evidence" value="ECO:0007669"/>
    <property type="project" value="UniProtKB-KW"/>
</dbReference>
<dbReference type="SUPFAM" id="SSF116907">
    <property type="entry name" value="Hook domain"/>
    <property type="match status" value="1"/>
</dbReference>
<reference evidence="16" key="1">
    <citation type="submission" date="2023-01" db="EMBL/GenBank/DDBJ databases">
        <title>Key to firefly adult light organ development and bioluminescence: homeobox transcription factors regulate luciferase expression and transportation to peroxisome.</title>
        <authorList>
            <person name="Fu X."/>
        </authorList>
    </citation>
    <scope>NUCLEOTIDE SEQUENCE [LARGE SCALE GENOMIC DNA]</scope>
</reference>
<evidence type="ECO:0000256" key="7">
    <source>
        <dbReference type="ARBA" id="ARBA00022583"/>
    </source>
</evidence>
<dbReference type="GO" id="GO:0005768">
    <property type="term" value="C:endosome"/>
    <property type="evidence" value="ECO:0007669"/>
    <property type="project" value="UniProtKB-SubCell"/>
</dbReference>
<dbReference type="InterPro" id="IPR008636">
    <property type="entry name" value="Hook_C"/>
</dbReference>
<dbReference type="Gene3D" id="1.10.418.10">
    <property type="entry name" value="Calponin-like domain"/>
    <property type="match status" value="1"/>
</dbReference>
<keyword evidence="6" id="KW-0963">Cytoplasm</keyword>
<dbReference type="GO" id="GO:0008017">
    <property type="term" value="F:microtubule binding"/>
    <property type="evidence" value="ECO:0007669"/>
    <property type="project" value="InterPro"/>
</dbReference>
<dbReference type="PANTHER" id="PTHR18947:SF39">
    <property type="entry name" value="PROTEIN HOOK"/>
    <property type="match status" value="1"/>
</dbReference>
<evidence type="ECO:0000256" key="4">
    <source>
        <dbReference type="ARBA" id="ARBA00011241"/>
    </source>
</evidence>
<dbReference type="GO" id="GO:0051959">
    <property type="term" value="F:dynein light intermediate chain binding"/>
    <property type="evidence" value="ECO:0007669"/>
    <property type="project" value="TreeGrafter"/>
</dbReference>
<comment type="subcellular location">
    <subcellularLocation>
        <location evidence="2">Cytoplasm</location>
        <location evidence="2">Cytoskeleton</location>
    </subcellularLocation>
    <subcellularLocation>
        <location evidence="1">Endosome</location>
    </subcellularLocation>
</comment>
<evidence type="ECO:0000256" key="3">
    <source>
        <dbReference type="ARBA" id="ARBA00006946"/>
    </source>
</evidence>
<evidence type="ECO:0000256" key="10">
    <source>
        <dbReference type="ARBA" id="ARBA00023054"/>
    </source>
</evidence>
<evidence type="ECO:0000256" key="9">
    <source>
        <dbReference type="ARBA" id="ARBA00022753"/>
    </source>
</evidence>
<keyword evidence="16" id="KW-1185">Reference proteome</keyword>
<dbReference type="GO" id="GO:0005813">
    <property type="term" value="C:centrosome"/>
    <property type="evidence" value="ECO:0007669"/>
    <property type="project" value="TreeGrafter"/>
</dbReference>
<dbReference type="PROSITE" id="PS50021">
    <property type="entry name" value="CH"/>
    <property type="match status" value="1"/>
</dbReference>
<evidence type="ECO:0000313" key="16">
    <source>
        <dbReference type="Proteomes" id="UP001353858"/>
    </source>
</evidence>
<accession>A0AAN7SBE4</accession>
<dbReference type="GO" id="GO:0031122">
    <property type="term" value="P:cytoplasmic microtubule organization"/>
    <property type="evidence" value="ECO:0007669"/>
    <property type="project" value="InterPro"/>
</dbReference>
<evidence type="ECO:0000256" key="11">
    <source>
        <dbReference type="ARBA" id="ARBA00023212"/>
    </source>
</evidence>
<evidence type="ECO:0000256" key="13">
    <source>
        <dbReference type="SAM" id="MobiDB-lite"/>
    </source>
</evidence>
<evidence type="ECO:0000256" key="6">
    <source>
        <dbReference type="ARBA" id="ARBA00022490"/>
    </source>
</evidence>
<feature type="domain" description="Calponin-homology (CH)" evidence="14">
    <location>
        <begin position="5"/>
        <end position="118"/>
    </location>
</feature>
<comment type="subunit">
    <text evidence="4">Homodimer. Interacts with microtubules via its N-terminus.</text>
</comment>
<keyword evidence="10 12" id="KW-0175">Coiled coil</keyword>
<keyword evidence="11" id="KW-0206">Cytoskeleton</keyword>
<feature type="coiled-coil region" evidence="12">
    <location>
        <begin position="459"/>
        <end position="537"/>
    </location>
</feature>
<dbReference type="GO" id="GO:0030705">
    <property type="term" value="P:cytoskeleton-dependent intracellular transport"/>
    <property type="evidence" value="ECO:0007669"/>
    <property type="project" value="InterPro"/>
</dbReference>
<evidence type="ECO:0000256" key="5">
    <source>
        <dbReference type="ARBA" id="ARBA00018971"/>
    </source>
</evidence>
<dbReference type="InterPro" id="IPR001715">
    <property type="entry name" value="CH_dom"/>
</dbReference>
<evidence type="ECO:0000313" key="15">
    <source>
        <dbReference type="EMBL" id="KAK4872309.1"/>
    </source>
</evidence>
<name>A0AAN7SBE4_9COLE</name>
<dbReference type="PANTHER" id="PTHR18947">
    <property type="entry name" value="HOOK PROTEINS"/>
    <property type="match status" value="1"/>
</dbReference>
<evidence type="ECO:0000256" key="2">
    <source>
        <dbReference type="ARBA" id="ARBA00004245"/>
    </source>
</evidence>
<feature type="region of interest" description="Disordered" evidence="13">
    <location>
        <begin position="606"/>
        <end position="625"/>
    </location>
</feature>
<dbReference type="Pfam" id="PF05622">
    <property type="entry name" value="HOOK"/>
    <property type="match status" value="2"/>
</dbReference>
<dbReference type="InterPro" id="IPR036872">
    <property type="entry name" value="CH_dom_sf"/>
</dbReference>
<evidence type="ECO:0000256" key="12">
    <source>
        <dbReference type="SAM" id="Coils"/>
    </source>
</evidence>
<dbReference type="InterPro" id="IPR043936">
    <property type="entry name" value="HOOK_N"/>
</dbReference>
<comment type="caution">
    <text evidence="15">The sequence shown here is derived from an EMBL/GenBank/DDBJ whole genome shotgun (WGS) entry which is preliminary data.</text>
</comment>
<dbReference type="Pfam" id="PF19047">
    <property type="entry name" value="HOOK_N"/>
    <property type="match status" value="1"/>
</dbReference>
<proteinExistence type="inferred from homology"/>
<evidence type="ECO:0000256" key="8">
    <source>
        <dbReference type="ARBA" id="ARBA00022701"/>
    </source>
</evidence>
<gene>
    <name evidence="15" type="ORF">RN001_016433</name>
</gene>
<protein>
    <recommendedName>
        <fullName evidence="5">Protein hook</fullName>
    </recommendedName>
</protein>
<keyword evidence="8" id="KW-0493">Microtubule</keyword>
<organism evidence="15 16">
    <name type="scientific">Aquatica leii</name>
    <dbReference type="NCBI Taxonomy" id="1421715"/>
    <lineage>
        <taxon>Eukaryota</taxon>
        <taxon>Metazoa</taxon>
        <taxon>Ecdysozoa</taxon>
        <taxon>Arthropoda</taxon>
        <taxon>Hexapoda</taxon>
        <taxon>Insecta</taxon>
        <taxon>Pterygota</taxon>
        <taxon>Neoptera</taxon>
        <taxon>Endopterygota</taxon>
        <taxon>Coleoptera</taxon>
        <taxon>Polyphaga</taxon>
        <taxon>Elateriformia</taxon>
        <taxon>Elateroidea</taxon>
        <taxon>Lampyridae</taxon>
        <taxon>Luciolinae</taxon>
        <taxon>Aquatica</taxon>
    </lineage>
</organism>
<dbReference type="EMBL" id="JARPUR010000008">
    <property type="protein sequence ID" value="KAK4872309.1"/>
    <property type="molecule type" value="Genomic_DNA"/>
</dbReference>
<dbReference type="Proteomes" id="UP001353858">
    <property type="component" value="Unassembled WGS sequence"/>
</dbReference>
<dbReference type="FunFam" id="1.10.418.10:FF:000024">
    <property type="entry name" value="Hook homolog 3 (Drosophila)"/>
    <property type="match status" value="1"/>
</dbReference>
<dbReference type="GO" id="GO:0005874">
    <property type="term" value="C:microtubule"/>
    <property type="evidence" value="ECO:0007669"/>
    <property type="project" value="UniProtKB-KW"/>
</dbReference>
<keyword evidence="9" id="KW-0967">Endosome</keyword>
<feature type="coiled-coil region" evidence="12">
    <location>
        <begin position="179"/>
        <end position="213"/>
    </location>
</feature>
<evidence type="ECO:0000259" key="14">
    <source>
        <dbReference type="PROSITE" id="PS50021"/>
    </source>
</evidence>
<feature type="coiled-coil region" evidence="12">
    <location>
        <begin position="239"/>
        <end position="418"/>
    </location>
</feature>